<dbReference type="Proteomes" id="UP000799537">
    <property type="component" value="Unassembled WGS sequence"/>
</dbReference>
<keyword evidence="2" id="KW-1185">Reference proteome</keyword>
<name>A0A6A6D3Y5_ZASCE</name>
<proteinExistence type="predicted"/>
<dbReference type="AlphaFoldDB" id="A0A6A6D3Y5"/>
<dbReference type="EMBL" id="ML993579">
    <property type="protein sequence ID" value="KAF2174097.1"/>
    <property type="molecule type" value="Genomic_DNA"/>
</dbReference>
<reference evidence="1" key="1">
    <citation type="journal article" date="2020" name="Stud. Mycol.">
        <title>101 Dothideomycetes genomes: a test case for predicting lifestyles and emergence of pathogens.</title>
        <authorList>
            <person name="Haridas S."/>
            <person name="Albert R."/>
            <person name="Binder M."/>
            <person name="Bloem J."/>
            <person name="Labutti K."/>
            <person name="Salamov A."/>
            <person name="Andreopoulos B."/>
            <person name="Baker S."/>
            <person name="Barry K."/>
            <person name="Bills G."/>
            <person name="Bluhm B."/>
            <person name="Cannon C."/>
            <person name="Castanera R."/>
            <person name="Culley D."/>
            <person name="Daum C."/>
            <person name="Ezra D."/>
            <person name="Gonzalez J."/>
            <person name="Henrissat B."/>
            <person name="Kuo A."/>
            <person name="Liang C."/>
            <person name="Lipzen A."/>
            <person name="Lutzoni F."/>
            <person name="Magnuson J."/>
            <person name="Mondo S."/>
            <person name="Nolan M."/>
            <person name="Ohm R."/>
            <person name="Pangilinan J."/>
            <person name="Park H.-J."/>
            <person name="Ramirez L."/>
            <person name="Alfaro M."/>
            <person name="Sun H."/>
            <person name="Tritt A."/>
            <person name="Yoshinaga Y."/>
            <person name="Zwiers L.-H."/>
            <person name="Turgeon B."/>
            <person name="Goodwin S."/>
            <person name="Spatafora J."/>
            <person name="Crous P."/>
            <person name="Grigoriev I."/>
        </authorList>
    </citation>
    <scope>NUCLEOTIDE SEQUENCE</scope>
    <source>
        <strain evidence="1">ATCC 36951</strain>
    </source>
</reference>
<evidence type="ECO:0008006" key="3">
    <source>
        <dbReference type="Google" id="ProtNLM"/>
    </source>
</evidence>
<sequence>MSLFIQMRADMSRSGTKMVVNDERERSLVRSQAMRAFRQEQRWSSIQPVAERVESQGSYTIDLQPENHTDTLPWPCESHLINNTHVYRTALASNFVEGYFPMTTAANSELASIVDFWRMPACPAEEAGYDALTLLHFGGAIGSDRIALEGFRKFVITLHLVRHEVEDKYIHAQGTLCAALELLSCEIYKVVSSGLEGWEKNIAGINAILETTNFLDVGRELHVRFSMQLRHVALMYALVKRKAVIPLRLHGSQNSQLTGASAIDELTGIALELPALLETTDYLCNECKVEQNSIEYHLTLLRLQDLKSKLKSWASEFYPDGIQAEPGREVMNETLPTESHSHIAALAHAFRTVISLLVHEAEYCLLTASGLSAKATRKAGDKCAEELLKCISLLTSTVDGDIGQAQAVRAPIFFALRWYRQSYNHHARQEWLELEAYFQDKFDYLDWSALLPFSFMGLVWLR</sequence>
<protein>
    <recommendedName>
        <fullName evidence="3">Transcription factor domain-containing protein</fullName>
    </recommendedName>
</protein>
<dbReference type="OrthoDB" id="3858172at2759"/>
<evidence type="ECO:0000313" key="2">
    <source>
        <dbReference type="Proteomes" id="UP000799537"/>
    </source>
</evidence>
<dbReference type="GeneID" id="54556866"/>
<organism evidence="1 2">
    <name type="scientific">Zasmidium cellare ATCC 36951</name>
    <dbReference type="NCBI Taxonomy" id="1080233"/>
    <lineage>
        <taxon>Eukaryota</taxon>
        <taxon>Fungi</taxon>
        <taxon>Dikarya</taxon>
        <taxon>Ascomycota</taxon>
        <taxon>Pezizomycotina</taxon>
        <taxon>Dothideomycetes</taxon>
        <taxon>Dothideomycetidae</taxon>
        <taxon>Mycosphaerellales</taxon>
        <taxon>Mycosphaerellaceae</taxon>
        <taxon>Zasmidium</taxon>
    </lineage>
</organism>
<gene>
    <name evidence="1" type="ORF">M409DRAFT_16371</name>
</gene>
<accession>A0A6A6D3Y5</accession>
<evidence type="ECO:0000313" key="1">
    <source>
        <dbReference type="EMBL" id="KAF2174097.1"/>
    </source>
</evidence>
<dbReference type="RefSeq" id="XP_033674986.1">
    <property type="nucleotide sequence ID" value="XM_033803594.1"/>
</dbReference>